<feature type="transmembrane region" description="Helical" evidence="1">
    <location>
        <begin position="73"/>
        <end position="93"/>
    </location>
</feature>
<name>A0A0N8KR91_9EURY</name>
<protein>
    <submittedName>
        <fullName evidence="2">Cytochrome C and Quinol oxidase polypeptide I</fullName>
    </submittedName>
</protein>
<feature type="transmembrane region" description="Helical" evidence="1">
    <location>
        <begin position="7"/>
        <end position="27"/>
    </location>
</feature>
<dbReference type="GO" id="GO:0016020">
    <property type="term" value="C:membrane"/>
    <property type="evidence" value="ECO:0007669"/>
    <property type="project" value="InterPro"/>
</dbReference>
<dbReference type="InterPro" id="IPR036927">
    <property type="entry name" value="Cyt_c_oxase-like_su1_sf"/>
</dbReference>
<dbReference type="InterPro" id="IPR000883">
    <property type="entry name" value="Cyt_C_Oxase_1"/>
</dbReference>
<keyword evidence="1" id="KW-0472">Membrane</keyword>
<comment type="caution">
    <text evidence="2">The sequence shown here is derived from an EMBL/GenBank/DDBJ whole genome shotgun (WGS) entry which is preliminary data.</text>
</comment>
<dbReference type="SUPFAM" id="SSF81442">
    <property type="entry name" value="Cytochrome c oxidase subunit I-like"/>
    <property type="match status" value="1"/>
</dbReference>
<dbReference type="AlphaFoldDB" id="A0A0N8KR91"/>
<dbReference type="Pfam" id="PF00115">
    <property type="entry name" value="COX1"/>
    <property type="match status" value="1"/>
</dbReference>
<dbReference type="EMBL" id="LKCM01000100">
    <property type="protein sequence ID" value="KPQ44282.1"/>
    <property type="molecule type" value="Genomic_DNA"/>
</dbReference>
<gene>
    <name evidence="2" type="ORF">MPEBLZ_01143</name>
</gene>
<dbReference type="GO" id="GO:0004129">
    <property type="term" value="F:cytochrome-c oxidase activity"/>
    <property type="evidence" value="ECO:0007669"/>
    <property type="project" value="InterPro"/>
</dbReference>
<feature type="transmembrane region" description="Helical" evidence="1">
    <location>
        <begin position="105"/>
        <end position="125"/>
    </location>
</feature>
<evidence type="ECO:0000256" key="1">
    <source>
        <dbReference type="SAM" id="Phobius"/>
    </source>
</evidence>
<dbReference type="GO" id="GO:0020037">
    <property type="term" value="F:heme binding"/>
    <property type="evidence" value="ECO:0007669"/>
    <property type="project" value="InterPro"/>
</dbReference>
<keyword evidence="1" id="KW-1133">Transmembrane helix</keyword>
<reference evidence="2 3" key="1">
    <citation type="submission" date="2015-09" db="EMBL/GenBank/DDBJ databases">
        <title>A metagenomics-based metabolic model of nitrate-dependent anaerobic oxidation of methane by Methanoperedens-like archaea.</title>
        <authorList>
            <person name="Arshad A."/>
            <person name="Speth D.R."/>
            <person name="De Graaf R.M."/>
            <person name="Op Den Camp H.J."/>
            <person name="Jetten M.S."/>
            <person name="Welte C.U."/>
        </authorList>
    </citation>
    <scope>NUCLEOTIDE SEQUENCE [LARGE SCALE GENOMIC DNA]</scope>
</reference>
<organism evidence="2 3">
    <name type="scientific">Candidatus Methanoperedens nitratireducens</name>
    <dbReference type="NCBI Taxonomy" id="1392998"/>
    <lineage>
        <taxon>Archaea</taxon>
        <taxon>Methanobacteriati</taxon>
        <taxon>Methanobacteriota</taxon>
        <taxon>Stenosarchaea group</taxon>
        <taxon>Methanomicrobia</taxon>
        <taxon>Methanosarcinales</taxon>
        <taxon>ANME-2 cluster</taxon>
        <taxon>Candidatus Methanoperedentaceae</taxon>
        <taxon>Candidatus Methanoperedens</taxon>
    </lineage>
</organism>
<feature type="transmembrane region" description="Helical" evidence="1">
    <location>
        <begin position="39"/>
        <end position="61"/>
    </location>
</feature>
<dbReference type="GO" id="GO:0009060">
    <property type="term" value="P:aerobic respiration"/>
    <property type="evidence" value="ECO:0007669"/>
    <property type="project" value="InterPro"/>
</dbReference>
<evidence type="ECO:0000313" key="3">
    <source>
        <dbReference type="Proteomes" id="UP000050360"/>
    </source>
</evidence>
<proteinExistence type="predicted"/>
<accession>A0A0N8KR91</accession>
<evidence type="ECO:0000313" key="2">
    <source>
        <dbReference type="EMBL" id="KPQ44282.1"/>
    </source>
</evidence>
<dbReference type="Gene3D" id="1.20.210.10">
    <property type="entry name" value="Cytochrome c oxidase-like, subunit I domain"/>
    <property type="match status" value="1"/>
</dbReference>
<sequence>MEIPLKFAWASLVYLLIGSTMGFIMVLNSSPLTPAHAHVLLIGFVSMMIFGVGYHLLPVFAGTDLYSLGLAEIQFWLQNIGLIGLAFTMPYRYASNSYLLGTEVFGSISLLAIYIFVYNVARSIIPPKEIKKS</sequence>
<dbReference type="Proteomes" id="UP000050360">
    <property type="component" value="Unassembled WGS sequence"/>
</dbReference>
<keyword evidence="1" id="KW-0812">Transmembrane</keyword>